<keyword evidence="2" id="KW-0560">Oxidoreductase</keyword>
<evidence type="ECO:0000313" key="2">
    <source>
        <dbReference type="EMBL" id="PZO89218.1"/>
    </source>
</evidence>
<protein>
    <submittedName>
        <fullName evidence="2">Homogentisate 1,2-dioxygenase</fullName>
    </submittedName>
</protein>
<dbReference type="EMBL" id="QFNN01000068">
    <property type="protein sequence ID" value="PZO89218.1"/>
    <property type="molecule type" value="Genomic_DNA"/>
</dbReference>
<proteinExistence type="predicted"/>
<feature type="signal peptide" evidence="1">
    <location>
        <begin position="1"/>
        <end position="22"/>
    </location>
</feature>
<dbReference type="Proteomes" id="UP000249066">
    <property type="component" value="Unassembled WGS sequence"/>
</dbReference>
<evidence type="ECO:0000313" key="3">
    <source>
        <dbReference type="Proteomes" id="UP000249066"/>
    </source>
</evidence>
<dbReference type="AlphaFoldDB" id="A0A2W5C4X1"/>
<keyword evidence="1" id="KW-0732">Signal</keyword>
<name>A0A2W5C4X1_9SPHN</name>
<accession>A0A2W5C4X1</accession>
<dbReference type="GO" id="GO:0051213">
    <property type="term" value="F:dioxygenase activity"/>
    <property type="evidence" value="ECO:0007669"/>
    <property type="project" value="UniProtKB-KW"/>
</dbReference>
<reference evidence="2 3" key="1">
    <citation type="submission" date="2017-08" db="EMBL/GenBank/DDBJ databases">
        <title>Infants hospitalized years apart are colonized by the same room-sourced microbial strains.</title>
        <authorList>
            <person name="Brooks B."/>
            <person name="Olm M.R."/>
            <person name="Firek B.A."/>
            <person name="Baker R."/>
            <person name="Thomas B.C."/>
            <person name="Morowitz M.J."/>
            <person name="Banfield J.F."/>
        </authorList>
    </citation>
    <scope>NUCLEOTIDE SEQUENCE [LARGE SCALE GENOMIC DNA]</scope>
    <source>
        <strain evidence="2">S2_018_000_R2_101</strain>
    </source>
</reference>
<sequence>MAFLIRAALLAFVALPGAAAMAQEAEPVCPRDAQPLPAALAGWPQRTALAAGVRANDLAAATLTPGKGVDLALRPTPEVSYALRPERPGGSVSHGGMVAFAAPEAGTYRVALGSAAWIDVVHDGQAMTSVAHGRGPACSGVRKMVDFGLQPGTYILQIVGNGSAALPVMVARLP</sequence>
<keyword evidence="2" id="KW-0223">Dioxygenase</keyword>
<organism evidence="2 3">
    <name type="scientific">Sphingomonas sanxanigenens</name>
    <dbReference type="NCBI Taxonomy" id="397260"/>
    <lineage>
        <taxon>Bacteria</taxon>
        <taxon>Pseudomonadati</taxon>
        <taxon>Pseudomonadota</taxon>
        <taxon>Alphaproteobacteria</taxon>
        <taxon>Sphingomonadales</taxon>
        <taxon>Sphingomonadaceae</taxon>
        <taxon>Sphingomonas</taxon>
    </lineage>
</organism>
<comment type="caution">
    <text evidence="2">The sequence shown here is derived from an EMBL/GenBank/DDBJ whole genome shotgun (WGS) entry which is preliminary data.</text>
</comment>
<evidence type="ECO:0000256" key="1">
    <source>
        <dbReference type="SAM" id="SignalP"/>
    </source>
</evidence>
<gene>
    <name evidence="2" type="ORF">DI623_11005</name>
</gene>
<feature type="chain" id="PRO_5016153500" evidence="1">
    <location>
        <begin position="23"/>
        <end position="174"/>
    </location>
</feature>